<dbReference type="Proteomes" id="UP000182054">
    <property type="component" value="Unassembled WGS sequence"/>
</dbReference>
<dbReference type="AlphaFoldDB" id="A0A1I0SS67"/>
<dbReference type="Gene3D" id="3.30.559.30">
    <property type="entry name" value="Nonribosomal peptide synthetase, condensation domain"/>
    <property type="match status" value="1"/>
</dbReference>
<organism evidence="1 2">
    <name type="scientific">Rhodococcoides kroppenstedtii</name>
    <dbReference type="NCBI Taxonomy" id="293050"/>
    <lineage>
        <taxon>Bacteria</taxon>
        <taxon>Bacillati</taxon>
        <taxon>Actinomycetota</taxon>
        <taxon>Actinomycetes</taxon>
        <taxon>Mycobacteriales</taxon>
        <taxon>Nocardiaceae</taxon>
        <taxon>Rhodococcoides</taxon>
    </lineage>
</organism>
<gene>
    <name evidence="1" type="ORF">SAMN05444374_102242</name>
</gene>
<dbReference type="InterPro" id="IPR023213">
    <property type="entry name" value="CAT-like_dom_sf"/>
</dbReference>
<evidence type="ECO:0000313" key="1">
    <source>
        <dbReference type="EMBL" id="SFA42388.1"/>
    </source>
</evidence>
<protein>
    <submittedName>
        <fullName evidence="1">Condensation domain-containing protein</fullName>
    </submittedName>
</protein>
<dbReference type="SUPFAM" id="SSF52777">
    <property type="entry name" value="CoA-dependent acyltransferases"/>
    <property type="match status" value="2"/>
</dbReference>
<dbReference type="PANTHER" id="PTHR45527">
    <property type="entry name" value="NONRIBOSOMAL PEPTIDE SYNTHETASE"/>
    <property type="match status" value="1"/>
</dbReference>
<proteinExistence type="predicted"/>
<dbReference type="RefSeq" id="WP_068366631.1">
    <property type="nucleotide sequence ID" value="NZ_FOJN01000002.1"/>
</dbReference>
<dbReference type="GO" id="GO:0031177">
    <property type="term" value="F:phosphopantetheine binding"/>
    <property type="evidence" value="ECO:0007669"/>
    <property type="project" value="TreeGrafter"/>
</dbReference>
<dbReference type="Gene3D" id="3.30.559.10">
    <property type="entry name" value="Chloramphenicol acetyltransferase-like domain"/>
    <property type="match status" value="1"/>
</dbReference>
<dbReference type="OrthoDB" id="9789603at2"/>
<accession>A0A1I0SS67</accession>
<dbReference type="GO" id="GO:0043041">
    <property type="term" value="P:amino acid activation for nonribosomal peptide biosynthetic process"/>
    <property type="evidence" value="ECO:0007669"/>
    <property type="project" value="TreeGrafter"/>
</dbReference>
<name>A0A1I0SS67_9NOCA</name>
<evidence type="ECO:0000313" key="2">
    <source>
        <dbReference type="Proteomes" id="UP000182054"/>
    </source>
</evidence>
<dbReference type="GeneID" id="85484711"/>
<reference evidence="1 2" key="1">
    <citation type="submission" date="2016-10" db="EMBL/GenBank/DDBJ databases">
        <authorList>
            <person name="de Groot N.N."/>
        </authorList>
    </citation>
    <scope>NUCLEOTIDE SEQUENCE [LARGE SCALE GENOMIC DNA]</scope>
    <source>
        <strain evidence="1 2">DSM 44908</strain>
    </source>
</reference>
<dbReference type="GO" id="GO:0044550">
    <property type="term" value="P:secondary metabolite biosynthetic process"/>
    <property type="evidence" value="ECO:0007669"/>
    <property type="project" value="TreeGrafter"/>
</dbReference>
<dbReference type="PANTHER" id="PTHR45527:SF1">
    <property type="entry name" value="FATTY ACID SYNTHASE"/>
    <property type="match status" value="1"/>
</dbReference>
<dbReference type="EMBL" id="FOJN01000002">
    <property type="protein sequence ID" value="SFA42388.1"/>
    <property type="molecule type" value="Genomic_DNA"/>
</dbReference>
<sequence length="455" mass="48546">MRLIGSDDLLPRPGTILLWSVSADPAAARVQEAPPSFNQRTHLAGTGRLTWLAVAAEVPGPIQRADLARAVLGLLARHESLRTSFRRTPHGLRRAVHPAESLTLRPRPARAVASPTLVRDVVTDFVSESCSRPWSAPAVAVAAVDRPDRSTIVIGIDHALGDAWSLTVLLDDLVQLYRGAPADPVASPAFGLHCAREAATVVEPGDSRLADWLRFLRAHGDAPPAFPGPTGVPAGEVRRAVLRTDVLVGGDDADAAEASCRALGAGPFAGALAALAHAVADEPDGHHRPRSLSLLFPLHTRTLPDENRAVGWYVTNAPVTVAVSNDIRSTTRGAGFALRAALPLGAVPIDTVVRALGELRRPRHDVFMASYVDYRRLPGHATHGPLDARHVSAVTDADDVQIWFTRTDTGLAVRTRVPDTVIARATVDRLIERMRVHLTALARPAILAADPAPVQ</sequence>
<dbReference type="GO" id="GO:0005737">
    <property type="term" value="C:cytoplasm"/>
    <property type="evidence" value="ECO:0007669"/>
    <property type="project" value="TreeGrafter"/>
</dbReference>